<name>A0ABQ3DES8_9ACTN</name>
<dbReference type="Gene3D" id="1.10.260.40">
    <property type="entry name" value="lambda repressor-like DNA-binding domains"/>
    <property type="match status" value="1"/>
</dbReference>
<dbReference type="PROSITE" id="PS50943">
    <property type="entry name" value="HTH_CROC1"/>
    <property type="match status" value="1"/>
</dbReference>
<proteinExistence type="predicted"/>
<dbReference type="PANTHER" id="PTHR35010">
    <property type="entry name" value="BLL4672 PROTEIN-RELATED"/>
    <property type="match status" value="1"/>
</dbReference>
<feature type="compositionally biased region" description="Low complexity" evidence="1">
    <location>
        <begin position="274"/>
        <end position="290"/>
    </location>
</feature>
<dbReference type="InterPro" id="IPR041413">
    <property type="entry name" value="MLTR_LBD"/>
</dbReference>
<dbReference type="SMART" id="SM00530">
    <property type="entry name" value="HTH_XRE"/>
    <property type="match status" value="1"/>
</dbReference>
<dbReference type="Pfam" id="PF13560">
    <property type="entry name" value="HTH_31"/>
    <property type="match status" value="1"/>
</dbReference>
<feature type="domain" description="HTH cro/C1-type" evidence="2">
    <location>
        <begin position="36"/>
        <end position="83"/>
    </location>
</feature>
<dbReference type="InterPro" id="IPR010982">
    <property type="entry name" value="Lambda_DNA-bd_dom_sf"/>
</dbReference>
<dbReference type="EMBL" id="BMVN01000055">
    <property type="protein sequence ID" value="GHA65624.1"/>
    <property type="molecule type" value="Genomic_DNA"/>
</dbReference>
<evidence type="ECO:0000313" key="4">
    <source>
        <dbReference type="Proteomes" id="UP000653644"/>
    </source>
</evidence>
<dbReference type="RefSeq" id="WP_189894336.1">
    <property type="nucleotide sequence ID" value="NZ_BMVN01000055.1"/>
</dbReference>
<reference evidence="4" key="1">
    <citation type="journal article" date="2019" name="Int. J. Syst. Evol. Microbiol.">
        <title>The Global Catalogue of Microorganisms (GCM) 10K type strain sequencing project: providing services to taxonomists for standard genome sequencing and annotation.</title>
        <authorList>
            <consortium name="The Broad Institute Genomics Platform"/>
            <consortium name="The Broad Institute Genome Sequencing Center for Infectious Disease"/>
            <person name="Wu L."/>
            <person name="Ma J."/>
        </authorList>
    </citation>
    <scope>NUCLEOTIDE SEQUENCE [LARGE SCALE GENOMIC DNA]</scope>
    <source>
        <strain evidence="4">JCM 4733</strain>
    </source>
</reference>
<dbReference type="PANTHER" id="PTHR35010:SF2">
    <property type="entry name" value="BLL4672 PROTEIN"/>
    <property type="match status" value="1"/>
</dbReference>
<comment type="caution">
    <text evidence="3">The sequence shown here is derived from an EMBL/GenBank/DDBJ whole genome shotgun (WGS) entry which is preliminary data.</text>
</comment>
<sequence length="302" mass="32856">MKERNELGQYLKARRARITPAQAGLIEGTGYRRVPGLRREEVAALAGLSADYYARLEQGRERHPSTSVLKALARVLQLNPDAQRYLFALASPDAAGRLARPAGREVGPNLLALLDDWSAHPAIVTDHCMNVVAANALGAALYVGHPHADNLARLLFIDDTSHTFFRDWETVAASTVAALRAAASHRLGDTELRSLVGELTVHSKEFTRHWQQAEVHEKTSGTLLLRHPQVGDLDLTYETLRPSASPDLLVKIYRPQPESSTRDRLAILGSLTASPRPGHRSSGSGRPLSGTEERAAEPPSGG</sequence>
<dbReference type="Proteomes" id="UP000653644">
    <property type="component" value="Unassembled WGS sequence"/>
</dbReference>
<evidence type="ECO:0000313" key="3">
    <source>
        <dbReference type="EMBL" id="GHA65624.1"/>
    </source>
</evidence>
<keyword evidence="4" id="KW-1185">Reference proteome</keyword>
<dbReference type="SUPFAM" id="SSF47413">
    <property type="entry name" value="lambda repressor-like DNA-binding domains"/>
    <property type="match status" value="1"/>
</dbReference>
<feature type="region of interest" description="Disordered" evidence="1">
    <location>
        <begin position="261"/>
        <end position="302"/>
    </location>
</feature>
<dbReference type="CDD" id="cd00093">
    <property type="entry name" value="HTH_XRE"/>
    <property type="match status" value="1"/>
</dbReference>
<gene>
    <name evidence="3" type="ORF">GCM10010345_81940</name>
</gene>
<dbReference type="Gene3D" id="3.30.450.180">
    <property type="match status" value="1"/>
</dbReference>
<evidence type="ECO:0000256" key="1">
    <source>
        <dbReference type="SAM" id="MobiDB-lite"/>
    </source>
</evidence>
<protein>
    <submittedName>
        <fullName evidence="3">Transcriptional regulator</fullName>
    </submittedName>
</protein>
<dbReference type="Pfam" id="PF17765">
    <property type="entry name" value="MLTR_LBD"/>
    <property type="match status" value="1"/>
</dbReference>
<organism evidence="3 4">
    <name type="scientific">Streptomyces canarius</name>
    <dbReference type="NCBI Taxonomy" id="285453"/>
    <lineage>
        <taxon>Bacteria</taxon>
        <taxon>Bacillati</taxon>
        <taxon>Actinomycetota</taxon>
        <taxon>Actinomycetes</taxon>
        <taxon>Kitasatosporales</taxon>
        <taxon>Streptomycetaceae</taxon>
        <taxon>Streptomyces</taxon>
    </lineage>
</organism>
<dbReference type="InterPro" id="IPR001387">
    <property type="entry name" value="Cro/C1-type_HTH"/>
</dbReference>
<evidence type="ECO:0000259" key="2">
    <source>
        <dbReference type="PROSITE" id="PS50943"/>
    </source>
</evidence>
<accession>A0ABQ3DES8</accession>